<dbReference type="InterPro" id="IPR027417">
    <property type="entry name" value="P-loop_NTPase"/>
</dbReference>
<dbReference type="EMBL" id="LT599583">
    <property type="protein sequence ID" value="SBW81145.1"/>
    <property type="molecule type" value="Genomic_DNA"/>
</dbReference>
<sequence>MSMNHENELAPVIAFVGCDGAGKTTVSDAILAWMRESGQVESCHLGIQSKALGEKLVGLPMVGGVLKRLIAKNSPKTVSPGEASRTSIEAPSTLAAAAIFLLSVRRWRRYQKMMSLRRQGVAVIADRFPQIAVAKMKIDGPGLSGVPHRNALVRCLARCERLLYCYMVSYRPDVVIRLNVDLETAYKRKPDHRYASLATKIALVPQLEYQGSPIIDLDSTQPLDTVIDQAKHAINACLARQRAV</sequence>
<organism evidence="1 2">
    <name type="scientific">Pseudomonas veronii 1YdBTEX2</name>
    <dbReference type="NCBI Taxonomy" id="1295141"/>
    <lineage>
        <taxon>Bacteria</taxon>
        <taxon>Pseudomonadati</taxon>
        <taxon>Pseudomonadota</taxon>
        <taxon>Gammaproteobacteria</taxon>
        <taxon>Pseudomonadales</taxon>
        <taxon>Pseudomonadaceae</taxon>
        <taxon>Pseudomonas</taxon>
    </lineage>
</organism>
<accession>A0A1D3JYQ1</accession>
<dbReference type="RefSeq" id="WP_026139859.1">
    <property type="nucleotide sequence ID" value="NZ_AOUH01000011.1"/>
</dbReference>
<dbReference type="Proteomes" id="UP000245431">
    <property type="component" value="Chromosome PVE_r1"/>
</dbReference>
<protein>
    <recommendedName>
        <fullName evidence="3">Nucleoside triphosphate hydrolase</fullName>
    </recommendedName>
</protein>
<name>A0A1D3JYQ1_PSEVE</name>
<evidence type="ECO:0008006" key="3">
    <source>
        <dbReference type="Google" id="ProtNLM"/>
    </source>
</evidence>
<evidence type="ECO:0000313" key="1">
    <source>
        <dbReference type="EMBL" id="SBW81145.1"/>
    </source>
</evidence>
<dbReference type="Gene3D" id="3.40.50.300">
    <property type="entry name" value="P-loop containing nucleotide triphosphate hydrolases"/>
    <property type="match status" value="1"/>
</dbReference>
<dbReference type="AlphaFoldDB" id="A0A1D3JYQ1"/>
<gene>
    <name evidence="1" type="ORF">PVE_R1G3263</name>
</gene>
<dbReference type="GeneID" id="68617845"/>
<reference evidence="2" key="1">
    <citation type="submission" date="2016-07" db="EMBL/GenBank/DDBJ databases">
        <authorList>
            <person name="Florea S."/>
            <person name="Webb J.S."/>
            <person name="Jaromczyk J."/>
            <person name="Schardl C.L."/>
        </authorList>
    </citation>
    <scope>NUCLEOTIDE SEQUENCE [LARGE SCALE GENOMIC DNA]</scope>
    <source>
        <strain evidence="2">1YdBTEX2</strain>
    </source>
</reference>
<dbReference type="SUPFAM" id="SSF52540">
    <property type="entry name" value="P-loop containing nucleoside triphosphate hydrolases"/>
    <property type="match status" value="1"/>
</dbReference>
<proteinExistence type="predicted"/>
<evidence type="ECO:0000313" key="2">
    <source>
        <dbReference type="Proteomes" id="UP000245431"/>
    </source>
</evidence>